<dbReference type="InterPro" id="IPR019734">
    <property type="entry name" value="TPR_rpt"/>
</dbReference>
<dbReference type="PANTHER" id="PTHR45586">
    <property type="entry name" value="TPR REPEAT-CONTAINING PROTEIN PA4667"/>
    <property type="match status" value="1"/>
</dbReference>
<evidence type="ECO:0000256" key="2">
    <source>
        <dbReference type="ARBA" id="ARBA00022803"/>
    </source>
</evidence>
<dbReference type="InterPro" id="IPR051012">
    <property type="entry name" value="CellSynth/LPSAsmb/PSIAsmb"/>
</dbReference>
<name>A0ABQ1ZXS0_9BACT</name>
<feature type="repeat" description="TPR" evidence="3">
    <location>
        <begin position="118"/>
        <end position="151"/>
    </location>
</feature>
<keyword evidence="2 3" id="KW-0802">TPR repeat</keyword>
<evidence type="ECO:0008006" key="6">
    <source>
        <dbReference type="Google" id="ProtNLM"/>
    </source>
</evidence>
<dbReference type="SUPFAM" id="SSF48452">
    <property type="entry name" value="TPR-like"/>
    <property type="match status" value="1"/>
</dbReference>
<dbReference type="PANTHER" id="PTHR45586:SF1">
    <property type="entry name" value="LIPOPOLYSACCHARIDE ASSEMBLY PROTEIN B"/>
    <property type="match status" value="1"/>
</dbReference>
<dbReference type="SMART" id="SM00028">
    <property type="entry name" value="TPR"/>
    <property type="match status" value="7"/>
</dbReference>
<organism evidence="4 5">
    <name type="scientific">Hymenobacter frigidus</name>
    <dbReference type="NCBI Taxonomy" id="1524095"/>
    <lineage>
        <taxon>Bacteria</taxon>
        <taxon>Pseudomonadati</taxon>
        <taxon>Bacteroidota</taxon>
        <taxon>Cytophagia</taxon>
        <taxon>Cytophagales</taxon>
        <taxon>Hymenobacteraceae</taxon>
        <taxon>Hymenobacter</taxon>
    </lineage>
</organism>
<keyword evidence="1" id="KW-0677">Repeat</keyword>
<evidence type="ECO:0000256" key="3">
    <source>
        <dbReference type="PROSITE-ProRule" id="PRU00339"/>
    </source>
</evidence>
<evidence type="ECO:0000313" key="4">
    <source>
        <dbReference type="EMBL" id="GGH79635.1"/>
    </source>
</evidence>
<accession>A0ABQ1ZXS0</accession>
<protein>
    <recommendedName>
        <fullName evidence="6">Tetratricopeptide repeat protein</fullName>
    </recommendedName>
</protein>
<dbReference type="Pfam" id="PF13432">
    <property type="entry name" value="TPR_16"/>
    <property type="match status" value="1"/>
</dbReference>
<evidence type="ECO:0000313" key="5">
    <source>
        <dbReference type="Proteomes" id="UP000637774"/>
    </source>
</evidence>
<dbReference type="Proteomes" id="UP000637774">
    <property type="component" value="Unassembled WGS sequence"/>
</dbReference>
<gene>
    <name evidence="4" type="ORF">GCM10011495_03660</name>
</gene>
<comment type="caution">
    <text evidence="4">The sequence shown here is derived from an EMBL/GenBank/DDBJ whole genome shotgun (WGS) entry which is preliminary data.</text>
</comment>
<dbReference type="InterPro" id="IPR011990">
    <property type="entry name" value="TPR-like_helical_dom_sf"/>
</dbReference>
<sequence length="373" mass="40904">MLLGGLVLPACQTTPAERPDTLVDLATVQSGPRVQADELNGAIAREPRNTALLARRATLRLAAGQPRAALSDVVAALQIDDADASLYFLQARAFRALGQLPDALAAARQAADRGFTGPELPLLVGETHLAARNYPAALDNLDRTLRLDPDQPAALFYKGLAYAATADTSTAVQYLQDALARNPREPEILHQLAFLLNAWRIPADAARYATLGLRLDTASGLLHYDYGRQLELQGQPDSALWYYRRALALDTTVYRADYRLGLAAAKARRPAAIIQHLTRALRRNPRLPQARALLAEALETQNRLPEALAQYRLLVAENPGNPHWTFRVWKMGGKVQALLPDSLRPASRNYYRRPAPVRPLPVAPLPLLTPSAR</sequence>
<dbReference type="Pfam" id="PF13371">
    <property type="entry name" value="TPR_9"/>
    <property type="match status" value="1"/>
</dbReference>
<dbReference type="Gene3D" id="1.25.40.10">
    <property type="entry name" value="Tetratricopeptide repeat domain"/>
    <property type="match status" value="3"/>
</dbReference>
<keyword evidence="5" id="KW-1185">Reference proteome</keyword>
<feature type="repeat" description="TPR" evidence="3">
    <location>
        <begin position="152"/>
        <end position="185"/>
    </location>
</feature>
<evidence type="ECO:0000256" key="1">
    <source>
        <dbReference type="ARBA" id="ARBA00022737"/>
    </source>
</evidence>
<reference evidence="5" key="1">
    <citation type="journal article" date="2019" name="Int. J. Syst. Evol. Microbiol.">
        <title>The Global Catalogue of Microorganisms (GCM) 10K type strain sequencing project: providing services to taxonomists for standard genome sequencing and annotation.</title>
        <authorList>
            <consortium name="The Broad Institute Genomics Platform"/>
            <consortium name="The Broad Institute Genome Sequencing Center for Infectious Disease"/>
            <person name="Wu L."/>
            <person name="Ma J."/>
        </authorList>
    </citation>
    <scope>NUCLEOTIDE SEQUENCE [LARGE SCALE GENOMIC DNA]</scope>
    <source>
        <strain evidence="5">CGMCC 1.14966</strain>
    </source>
</reference>
<dbReference type="PROSITE" id="PS50005">
    <property type="entry name" value="TPR"/>
    <property type="match status" value="2"/>
</dbReference>
<proteinExistence type="predicted"/>
<dbReference type="EMBL" id="BMGY01000002">
    <property type="protein sequence ID" value="GGH79635.1"/>
    <property type="molecule type" value="Genomic_DNA"/>
</dbReference>